<evidence type="ECO:0000313" key="4">
    <source>
        <dbReference type="EMBL" id="KIW57806.1"/>
    </source>
</evidence>
<dbReference type="EMBL" id="KN847318">
    <property type="protein sequence ID" value="KIW57806.1"/>
    <property type="molecule type" value="Genomic_DNA"/>
</dbReference>
<dbReference type="PROSITE" id="PS50294">
    <property type="entry name" value="WD_REPEATS_REGION"/>
    <property type="match status" value="4"/>
</dbReference>
<dbReference type="OrthoDB" id="190105at2759"/>
<accession>A0A0D2BZC6</accession>
<dbReference type="HOGENOM" id="CLU_877270_0_0_1"/>
<dbReference type="InterPro" id="IPR020472">
    <property type="entry name" value="WD40_PAC1"/>
</dbReference>
<dbReference type="PANTHER" id="PTHR19849">
    <property type="entry name" value="PHOSPHOLIPASE A-2-ACTIVATING PROTEIN"/>
    <property type="match status" value="1"/>
</dbReference>
<keyword evidence="5" id="KW-1185">Reference proteome</keyword>
<dbReference type="InterPro" id="IPR001680">
    <property type="entry name" value="WD40_rpt"/>
</dbReference>
<sequence length="317" mass="34440">MTRLFACSLLQANQEGSCKVMTKILGHWPCKMTCCSVVRLEETSGVGIWIPGACEVRDTLCSTYWASFDHRRLERSMTGHTKTVRCLGFVDSGTAISASSDTTLKIWDLGSGACKTTFSGHTSTIRALVFTEELAISGDGDGTCLVWSLPQHRRLATLTGHSAAICSIAFDGQRIFTGSADQDVRVWDTTTETCVFVMKGHTSLVTHVQIHDNLLVTSGADGRIVVWSREDYGLLHIIHQAHEFGVVSLEAENGYVLSGSSDGTVKLWHLESATLVGAVGKKAEAVWMAGFGKGQHENIVVALKEDDAFLDVWPFSP</sequence>
<keyword evidence="1 3" id="KW-0853">WD repeat</keyword>
<dbReference type="InterPro" id="IPR015943">
    <property type="entry name" value="WD40/YVTN_repeat-like_dom_sf"/>
</dbReference>
<evidence type="ECO:0000256" key="1">
    <source>
        <dbReference type="ARBA" id="ARBA00022574"/>
    </source>
</evidence>
<evidence type="ECO:0000256" key="3">
    <source>
        <dbReference type="PROSITE-ProRule" id="PRU00221"/>
    </source>
</evidence>
<name>A0A0D2BZC6_9EURO</name>
<dbReference type="GO" id="GO:0005737">
    <property type="term" value="C:cytoplasm"/>
    <property type="evidence" value="ECO:0007669"/>
    <property type="project" value="TreeGrafter"/>
</dbReference>
<dbReference type="RefSeq" id="XP_013318389.1">
    <property type="nucleotide sequence ID" value="XM_013462935.1"/>
</dbReference>
<dbReference type="GO" id="GO:0043161">
    <property type="term" value="P:proteasome-mediated ubiquitin-dependent protein catabolic process"/>
    <property type="evidence" value="ECO:0007669"/>
    <property type="project" value="TreeGrafter"/>
</dbReference>
<dbReference type="InterPro" id="IPR019775">
    <property type="entry name" value="WD40_repeat_CS"/>
</dbReference>
<dbReference type="SMART" id="SM00320">
    <property type="entry name" value="WD40"/>
    <property type="match status" value="5"/>
</dbReference>
<dbReference type="Proteomes" id="UP000054342">
    <property type="component" value="Unassembled WGS sequence"/>
</dbReference>
<feature type="repeat" description="WD" evidence="3">
    <location>
        <begin position="239"/>
        <end position="278"/>
    </location>
</feature>
<gene>
    <name evidence="4" type="ORF">PV05_02364</name>
</gene>
<feature type="repeat" description="WD" evidence="3">
    <location>
        <begin position="118"/>
        <end position="157"/>
    </location>
</feature>
<reference evidence="4 5" key="1">
    <citation type="submission" date="2015-01" db="EMBL/GenBank/DDBJ databases">
        <title>The Genome Sequence of Exophiala xenobiotica CBS118157.</title>
        <authorList>
            <consortium name="The Broad Institute Genomics Platform"/>
            <person name="Cuomo C."/>
            <person name="de Hoog S."/>
            <person name="Gorbushina A."/>
            <person name="Stielow B."/>
            <person name="Teixiera M."/>
            <person name="Abouelleil A."/>
            <person name="Chapman S.B."/>
            <person name="Priest M."/>
            <person name="Young S.K."/>
            <person name="Wortman J."/>
            <person name="Nusbaum C."/>
            <person name="Birren B."/>
        </authorList>
    </citation>
    <scope>NUCLEOTIDE SEQUENCE [LARGE SCALE GENOMIC DNA]</scope>
    <source>
        <strain evidence="4 5">CBS 118157</strain>
    </source>
</reference>
<dbReference type="Pfam" id="PF00400">
    <property type="entry name" value="WD40"/>
    <property type="match status" value="5"/>
</dbReference>
<evidence type="ECO:0000313" key="5">
    <source>
        <dbReference type="Proteomes" id="UP000054342"/>
    </source>
</evidence>
<dbReference type="CDD" id="cd00200">
    <property type="entry name" value="WD40"/>
    <property type="match status" value="1"/>
</dbReference>
<dbReference type="GeneID" id="25324272"/>
<proteinExistence type="predicted"/>
<feature type="repeat" description="WD" evidence="3">
    <location>
        <begin position="77"/>
        <end position="117"/>
    </location>
</feature>
<dbReference type="InterPro" id="IPR036322">
    <property type="entry name" value="WD40_repeat_dom_sf"/>
</dbReference>
<dbReference type="PROSITE" id="PS00678">
    <property type="entry name" value="WD_REPEATS_1"/>
    <property type="match status" value="2"/>
</dbReference>
<dbReference type="PANTHER" id="PTHR19849:SF1">
    <property type="entry name" value="F-BOX_WD REPEAT-CONTAINING PROTEIN 7"/>
    <property type="match status" value="1"/>
</dbReference>
<dbReference type="Gene3D" id="2.130.10.10">
    <property type="entry name" value="YVTN repeat-like/Quinoprotein amine dehydrogenase"/>
    <property type="match status" value="1"/>
</dbReference>
<organism evidence="4 5">
    <name type="scientific">Exophiala xenobiotica</name>
    <dbReference type="NCBI Taxonomy" id="348802"/>
    <lineage>
        <taxon>Eukaryota</taxon>
        <taxon>Fungi</taxon>
        <taxon>Dikarya</taxon>
        <taxon>Ascomycota</taxon>
        <taxon>Pezizomycotina</taxon>
        <taxon>Eurotiomycetes</taxon>
        <taxon>Chaetothyriomycetidae</taxon>
        <taxon>Chaetothyriales</taxon>
        <taxon>Herpotrichiellaceae</taxon>
        <taxon>Exophiala</taxon>
    </lineage>
</organism>
<feature type="repeat" description="WD" evidence="3">
    <location>
        <begin position="198"/>
        <end position="228"/>
    </location>
</feature>
<protein>
    <submittedName>
        <fullName evidence="4">Uncharacterized protein</fullName>
    </submittedName>
</protein>
<dbReference type="GO" id="GO:0043130">
    <property type="term" value="F:ubiquitin binding"/>
    <property type="evidence" value="ECO:0007669"/>
    <property type="project" value="TreeGrafter"/>
</dbReference>
<dbReference type="PROSITE" id="PS50082">
    <property type="entry name" value="WD_REPEATS_2"/>
    <property type="match status" value="5"/>
</dbReference>
<dbReference type="SUPFAM" id="SSF50978">
    <property type="entry name" value="WD40 repeat-like"/>
    <property type="match status" value="1"/>
</dbReference>
<feature type="repeat" description="WD" evidence="3">
    <location>
        <begin position="158"/>
        <end position="197"/>
    </location>
</feature>
<keyword evidence="2" id="KW-0677">Repeat</keyword>
<dbReference type="GO" id="GO:0010992">
    <property type="term" value="P:ubiquitin recycling"/>
    <property type="evidence" value="ECO:0007669"/>
    <property type="project" value="TreeGrafter"/>
</dbReference>
<evidence type="ECO:0000256" key="2">
    <source>
        <dbReference type="ARBA" id="ARBA00022737"/>
    </source>
</evidence>
<dbReference type="AlphaFoldDB" id="A0A0D2BZC6"/>
<dbReference type="PRINTS" id="PR00320">
    <property type="entry name" value="GPROTEINBRPT"/>
</dbReference>
<dbReference type="GO" id="GO:0005634">
    <property type="term" value="C:nucleus"/>
    <property type="evidence" value="ECO:0007669"/>
    <property type="project" value="TreeGrafter"/>
</dbReference>